<dbReference type="Gramene" id="KQJ86583">
    <property type="protein sequence ID" value="KQJ86583"/>
    <property type="gene ID" value="BRADI_4g06450v3"/>
</dbReference>
<evidence type="ECO:0000256" key="1">
    <source>
        <dbReference type="ARBA" id="ARBA00022884"/>
    </source>
</evidence>
<dbReference type="SMART" id="SM00360">
    <property type="entry name" value="RRM"/>
    <property type="match status" value="1"/>
</dbReference>
<dbReference type="PANTHER" id="PTHR10501">
    <property type="entry name" value="U1 SMALL NUCLEAR RIBONUCLEOPROTEIN A/U2 SMALL NUCLEAR RIBONUCLEOPROTEIN B"/>
    <property type="match status" value="1"/>
</dbReference>
<evidence type="ECO:0000256" key="2">
    <source>
        <dbReference type="PROSITE-ProRule" id="PRU00176"/>
    </source>
</evidence>
<accession>A0A0Q3EFW7</accession>
<gene>
    <name evidence="6" type="primary">LOC106866799</name>
    <name evidence="5" type="ORF">BRADI_4g06450v3</name>
</gene>
<reference evidence="5 6" key="1">
    <citation type="journal article" date="2010" name="Nature">
        <title>Genome sequencing and analysis of the model grass Brachypodium distachyon.</title>
        <authorList>
            <consortium name="International Brachypodium Initiative"/>
        </authorList>
    </citation>
    <scope>NUCLEOTIDE SEQUENCE [LARGE SCALE GENOMIC DNA]</scope>
    <source>
        <strain evidence="5 6">Bd21</strain>
    </source>
</reference>
<evidence type="ECO:0000259" key="4">
    <source>
        <dbReference type="PROSITE" id="PS50102"/>
    </source>
</evidence>
<keyword evidence="7" id="KW-1185">Reference proteome</keyword>
<keyword evidence="1 2" id="KW-0694">RNA-binding</keyword>
<dbReference type="Proteomes" id="UP000008810">
    <property type="component" value="Chromosome 4"/>
</dbReference>
<organism evidence="5">
    <name type="scientific">Brachypodium distachyon</name>
    <name type="common">Purple false brome</name>
    <name type="synonym">Trachynia distachya</name>
    <dbReference type="NCBI Taxonomy" id="15368"/>
    <lineage>
        <taxon>Eukaryota</taxon>
        <taxon>Viridiplantae</taxon>
        <taxon>Streptophyta</taxon>
        <taxon>Embryophyta</taxon>
        <taxon>Tracheophyta</taxon>
        <taxon>Spermatophyta</taxon>
        <taxon>Magnoliopsida</taxon>
        <taxon>Liliopsida</taxon>
        <taxon>Poales</taxon>
        <taxon>Poaceae</taxon>
        <taxon>BOP clade</taxon>
        <taxon>Pooideae</taxon>
        <taxon>Stipodae</taxon>
        <taxon>Brachypodieae</taxon>
        <taxon>Brachypodium</taxon>
    </lineage>
</organism>
<dbReference type="Pfam" id="PF00076">
    <property type="entry name" value="RRM_1"/>
    <property type="match status" value="1"/>
</dbReference>
<evidence type="ECO:0000313" key="6">
    <source>
        <dbReference type="EnsemblPlants" id="KQJ86583"/>
    </source>
</evidence>
<feature type="region of interest" description="Disordered" evidence="3">
    <location>
        <begin position="97"/>
        <end position="131"/>
    </location>
</feature>
<evidence type="ECO:0000313" key="5">
    <source>
        <dbReference type="EMBL" id="KQJ86583.2"/>
    </source>
</evidence>
<reference evidence="5" key="2">
    <citation type="submission" date="2017-06" db="EMBL/GenBank/DDBJ databases">
        <title>WGS assembly of Brachypodium distachyon.</title>
        <authorList>
            <consortium name="The International Brachypodium Initiative"/>
            <person name="Lucas S."/>
            <person name="Harmon-Smith M."/>
            <person name="Lail K."/>
            <person name="Tice H."/>
            <person name="Grimwood J."/>
            <person name="Bruce D."/>
            <person name="Barry K."/>
            <person name="Shu S."/>
            <person name="Lindquist E."/>
            <person name="Wang M."/>
            <person name="Pitluck S."/>
            <person name="Vogel J.P."/>
            <person name="Garvin D.F."/>
            <person name="Mockler T.C."/>
            <person name="Schmutz J."/>
            <person name="Rokhsar D."/>
            <person name="Bevan M.W."/>
        </authorList>
    </citation>
    <scope>NUCLEOTIDE SEQUENCE</scope>
    <source>
        <strain evidence="5">Bd21</strain>
    </source>
</reference>
<evidence type="ECO:0000313" key="7">
    <source>
        <dbReference type="Proteomes" id="UP000008810"/>
    </source>
</evidence>
<dbReference type="EMBL" id="CM000883">
    <property type="protein sequence ID" value="KQJ86583.2"/>
    <property type="molecule type" value="Genomic_DNA"/>
</dbReference>
<dbReference type="AlphaFoldDB" id="A0A0Q3EFW7"/>
<dbReference type="OrthoDB" id="599358at2759"/>
<proteinExistence type="predicted"/>
<feature type="non-terminal residue" evidence="5">
    <location>
        <position position="1"/>
    </location>
</feature>
<dbReference type="Gene3D" id="3.30.70.330">
    <property type="match status" value="1"/>
</dbReference>
<dbReference type="EnsemblPlants" id="KQJ86583">
    <property type="protein sequence ID" value="KQJ86583"/>
    <property type="gene ID" value="BRADI_4g06450v3"/>
</dbReference>
<dbReference type="InterPro" id="IPR000504">
    <property type="entry name" value="RRM_dom"/>
</dbReference>
<dbReference type="SUPFAM" id="SSF54928">
    <property type="entry name" value="RNA-binding domain, RBD"/>
    <property type="match status" value="1"/>
</dbReference>
<evidence type="ECO:0000256" key="3">
    <source>
        <dbReference type="SAM" id="MobiDB-lite"/>
    </source>
</evidence>
<dbReference type="CDD" id="cd21618">
    <property type="entry name" value="RRM_AtNSRA_like"/>
    <property type="match status" value="1"/>
</dbReference>
<dbReference type="PROSITE" id="PS50102">
    <property type="entry name" value="RRM"/>
    <property type="match status" value="1"/>
</dbReference>
<dbReference type="InterPro" id="IPR035979">
    <property type="entry name" value="RBD_domain_sf"/>
</dbReference>
<reference evidence="6" key="3">
    <citation type="submission" date="2018-08" db="UniProtKB">
        <authorList>
            <consortium name="EnsemblPlants"/>
        </authorList>
    </citation>
    <scope>IDENTIFICATION</scope>
    <source>
        <strain evidence="6">cv. Bd21</strain>
    </source>
</reference>
<dbReference type="GO" id="GO:0003729">
    <property type="term" value="F:mRNA binding"/>
    <property type="evidence" value="ECO:0000318"/>
    <property type="project" value="GO_Central"/>
</dbReference>
<sequence>LLPQPPAPGNPSRHRRRLVLLRPIPHQHPAPAAASFMANADPNSAAFLVDLLAEESVTEPPPLQEGAAEPETEFVPVQGANVEVIMVGGLPMEVEPMSPDWPFPQPASLQEPPRALGSPSHKRRLSDDLDSEPEMAGFDDAMGLPYGTGIHNEMPSLPPDASSTIYAEGLPSNITGRELAHIFRPFNGFREVRLVNDNSHKIAFVDYATPAEAFSAMRALQGYWLDIDDQDSRLHLQLSRDQH</sequence>
<protein>
    <recommendedName>
        <fullName evidence="4">RRM domain-containing protein</fullName>
    </recommendedName>
</protein>
<dbReference type="InterPro" id="IPR012677">
    <property type="entry name" value="Nucleotide-bd_a/b_plait_sf"/>
</dbReference>
<name>A0A0Q3EFW7_BRADI</name>
<feature type="domain" description="RRM" evidence="4">
    <location>
        <begin position="163"/>
        <end position="241"/>
    </location>
</feature>